<keyword evidence="10" id="KW-1185">Reference proteome</keyword>
<keyword evidence="3" id="KW-0731">Sigma factor</keyword>
<reference evidence="9" key="1">
    <citation type="submission" date="2015-07" db="EMBL/GenBank/DDBJ databases">
        <title>Genome sequencing project for genomic taxonomy and phylogenomics of Bacillus-like bacteria.</title>
        <authorList>
            <person name="Liu B."/>
            <person name="Wang J."/>
            <person name="Zhu Y."/>
            <person name="Liu G."/>
            <person name="Chen Q."/>
            <person name="Chen Z."/>
            <person name="Lan J."/>
            <person name="Che J."/>
            <person name="Ge C."/>
            <person name="Shi H."/>
            <person name="Pan Z."/>
            <person name="Liu X."/>
        </authorList>
    </citation>
    <scope>NUCLEOTIDE SEQUENCE [LARGE SCALE GENOMIC DNA]</scope>
    <source>
        <strain evidence="9">DSM 9887</strain>
    </source>
</reference>
<dbReference type="InterPro" id="IPR039425">
    <property type="entry name" value="RNA_pol_sigma-70-like"/>
</dbReference>
<proteinExistence type="inferred from homology"/>
<dbReference type="SUPFAM" id="SSF88659">
    <property type="entry name" value="Sigma3 and sigma4 domains of RNA polymerase sigma factors"/>
    <property type="match status" value="1"/>
</dbReference>
<dbReference type="GO" id="GO:0003677">
    <property type="term" value="F:DNA binding"/>
    <property type="evidence" value="ECO:0007669"/>
    <property type="project" value="InterPro"/>
</dbReference>
<dbReference type="Gene3D" id="1.10.10.10">
    <property type="entry name" value="Winged helix-like DNA-binding domain superfamily/Winged helix DNA-binding domain"/>
    <property type="match status" value="1"/>
</dbReference>
<dbReference type="CDD" id="cd06171">
    <property type="entry name" value="Sigma70_r4"/>
    <property type="match status" value="1"/>
</dbReference>
<dbReference type="GO" id="GO:0006352">
    <property type="term" value="P:DNA-templated transcription initiation"/>
    <property type="evidence" value="ECO:0007669"/>
    <property type="project" value="InterPro"/>
</dbReference>
<dbReference type="PANTHER" id="PTHR43133">
    <property type="entry name" value="RNA POLYMERASE ECF-TYPE SIGMA FACTO"/>
    <property type="match status" value="1"/>
</dbReference>
<dbReference type="InterPro" id="IPR036388">
    <property type="entry name" value="WH-like_DNA-bd_sf"/>
</dbReference>
<dbReference type="STRING" id="54915.ADS79_05480"/>
<evidence type="ECO:0000259" key="5">
    <source>
        <dbReference type="Pfam" id="PF04542"/>
    </source>
</evidence>
<dbReference type="OrthoDB" id="2470088at2"/>
<keyword evidence="2" id="KW-0805">Transcription regulation</keyword>
<dbReference type="GO" id="GO:0016987">
    <property type="term" value="F:sigma factor activity"/>
    <property type="evidence" value="ECO:0007669"/>
    <property type="project" value="UniProtKB-KW"/>
</dbReference>
<dbReference type="Proteomes" id="UP000319578">
    <property type="component" value="Unassembled WGS sequence"/>
</dbReference>
<evidence type="ECO:0000313" key="7">
    <source>
        <dbReference type="EMBL" id="GED68210.1"/>
    </source>
</evidence>
<dbReference type="AlphaFoldDB" id="A0A0K9YXP0"/>
<dbReference type="Gene3D" id="1.10.1740.10">
    <property type="match status" value="1"/>
</dbReference>
<dbReference type="Pfam" id="PF04542">
    <property type="entry name" value="Sigma70_r2"/>
    <property type="match status" value="1"/>
</dbReference>
<evidence type="ECO:0000259" key="6">
    <source>
        <dbReference type="Pfam" id="PF08281"/>
    </source>
</evidence>
<dbReference type="EMBL" id="BJON01000008">
    <property type="protein sequence ID" value="GED68210.1"/>
    <property type="molecule type" value="Genomic_DNA"/>
</dbReference>
<dbReference type="InterPro" id="IPR007627">
    <property type="entry name" value="RNA_pol_sigma70_r2"/>
</dbReference>
<dbReference type="InterPro" id="IPR013325">
    <property type="entry name" value="RNA_pol_sigma_r2"/>
</dbReference>
<comment type="similarity">
    <text evidence="1">Belongs to the sigma-70 factor family. ECF subfamily.</text>
</comment>
<dbReference type="InterPro" id="IPR013324">
    <property type="entry name" value="RNA_pol_sigma_r3/r4-like"/>
</dbReference>
<evidence type="ECO:0000256" key="4">
    <source>
        <dbReference type="ARBA" id="ARBA00023163"/>
    </source>
</evidence>
<dbReference type="RefSeq" id="WP_049737406.1">
    <property type="nucleotide sequence ID" value="NZ_BJON01000008.1"/>
</dbReference>
<dbReference type="EMBL" id="LGIQ01000005">
    <property type="protein sequence ID" value="KNB73407.1"/>
    <property type="molecule type" value="Genomic_DNA"/>
</dbReference>
<dbReference type="InterPro" id="IPR014284">
    <property type="entry name" value="RNA_pol_sigma-70_dom"/>
</dbReference>
<evidence type="ECO:0000313" key="10">
    <source>
        <dbReference type="Proteomes" id="UP000319578"/>
    </source>
</evidence>
<keyword evidence="4" id="KW-0804">Transcription</keyword>
<dbReference type="PATRIC" id="fig|54915.3.peg.6504"/>
<evidence type="ECO:0000256" key="2">
    <source>
        <dbReference type="ARBA" id="ARBA00023015"/>
    </source>
</evidence>
<reference evidence="7 10" key="3">
    <citation type="submission" date="2019-06" db="EMBL/GenBank/DDBJ databases">
        <title>Whole genome shotgun sequence of Brevibacillus reuszeri NBRC 15719.</title>
        <authorList>
            <person name="Hosoyama A."/>
            <person name="Uohara A."/>
            <person name="Ohji S."/>
            <person name="Ichikawa N."/>
        </authorList>
    </citation>
    <scope>NUCLEOTIDE SEQUENCE [LARGE SCALE GENOMIC DNA]</scope>
    <source>
        <strain evidence="7 10">NBRC 15719</strain>
    </source>
</reference>
<sequence>MESDDRIERWFQQYGNDVYNYIAYFTGRRDVEDLVQEVFTKALHALSGYEGRAQPKTWLLTIARHAAIDYMRKQKLMDWFPETVLGFLTSRERTPEKALVLKEQLQEVYQAMNQLKRTYREVLILRLIEGVSTVETAEILGWSEAKVSTTLHRGIKEMQKQMSKSSREVKLHDAIF</sequence>
<reference evidence="8" key="2">
    <citation type="submission" date="2015-07" db="EMBL/GenBank/DDBJ databases">
        <title>MeaNS - Measles Nucleotide Surveillance Program.</title>
        <authorList>
            <person name="Tran T."/>
            <person name="Druce J."/>
        </authorList>
    </citation>
    <scope>NUCLEOTIDE SEQUENCE</scope>
    <source>
        <strain evidence="8">DSM 9887</strain>
    </source>
</reference>
<dbReference type="InterPro" id="IPR013249">
    <property type="entry name" value="RNA_pol_sigma70_r4_t2"/>
</dbReference>
<accession>A0A0K9YXP0</accession>
<dbReference type="Proteomes" id="UP000036834">
    <property type="component" value="Unassembled WGS sequence"/>
</dbReference>
<feature type="domain" description="RNA polymerase sigma factor 70 region 4 type 2" evidence="6">
    <location>
        <begin position="106"/>
        <end position="158"/>
    </location>
</feature>
<dbReference type="Pfam" id="PF08281">
    <property type="entry name" value="Sigma70_r4_2"/>
    <property type="match status" value="1"/>
</dbReference>
<evidence type="ECO:0000256" key="1">
    <source>
        <dbReference type="ARBA" id="ARBA00010641"/>
    </source>
</evidence>
<evidence type="ECO:0000313" key="8">
    <source>
        <dbReference type="EMBL" id="KNB73407.1"/>
    </source>
</evidence>
<dbReference type="NCBIfam" id="TIGR02937">
    <property type="entry name" value="sigma70-ECF"/>
    <property type="match status" value="1"/>
</dbReference>
<organism evidence="8 9">
    <name type="scientific">Brevibacillus reuszeri</name>
    <dbReference type="NCBI Taxonomy" id="54915"/>
    <lineage>
        <taxon>Bacteria</taxon>
        <taxon>Bacillati</taxon>
        <taxon>Bacillota</taxon>
        <taxon>Bacilli</taxon>
        <taxon>Bacillales</taxon>
        <taxon>Paenibacillaceae</taxon>
        <taxon>Brevibacillus</taxon>
    </lineage>
</organism>
<name>A0A0K9YXP0_9BACL</name>
<comment type="caution">
    <text evidence="8">The sequence shown here is derived from an EMBL/GenBank/DDBJ whole genome shotgun (WGS) entry which is preliminary data.</text>
</comment>
<gene>
    <name evidence="7" type="primary">ylaC_1</name>
    <name evidence="8" type="ORF">ADS79_05480</name>
    <name evidence="7" type="ORF">BRE01_19120</name>
</gene>
<dbReference type="PANTHER" id="PTHR43133:SF60">
    <property type="entry name" value="RNA POLYMERASE SIGMA FACTOR SIGV"/>
    <property type="match status" value="1"/>
</dbReference>
<evidence type="ECO:0000256" key="3">
    <source>
        <dbReference type="ARBA" id="ARBA00023082"/>
    </source>
</evidence>
<dbReference type="SUPFAM" id="SSF88946">
    <property type="entry name" value="Sigma2 domain of RNA polymerase sigma factors"/>
    <property type="match status" value="1"/>
</dbReference>
<evidence type="ECO:0000313" key="9">
    <source>
        <dbReference type="Proteomes" id="UP000036834"/>
    </source>
</evidence>
<protein>
    <submittedName>
        <fullName evidence="7 8">RNA polymerase</fullName>
    </submittedName>
</protein>
<feature type="domain" description="RNA polymerase sigma-70 region 2" evidence="5">
    <location>
        <begin position="11"/>
        <end position="75"/>
    </location>
</feature>